<feature type="compositionally biased region" description="Polar residues" evidence="1">
    <location>
        <begin position="173"/>
        <end position="188"/>
    </location>
</feature>
<feature type="compositionally biased region" description="Polar residues" evidence="1">
    <location>
        <begin position="387"/>
        <end position="407"/>
    </location>
</feature>
<reference evidence="4" key="1">
    <citation type="submission" date="2013-06" db="EMBL/GenBank/DDBJ databases">
        <authorList>
            <person name="Zhao Q."/>
        </authorList>
    </citation>
    <scope>NUCLEOTIDE SEQUENCE</scope>
    <source>
        <strain evidence="4">cv. W1943</strain>
    </source>
</reference>
<dbReference type="HOGENOM" id="CLU_678600_0_0_1"/>
<evidence type="ECO:0000256" key="2">
    <source>
        <dbReference type="SAM" id="SignalP"/>
    </source>
</evidence>
<feature type="region of interest" description="Disordered" evidence="1">
    <location>
        <begin position="112"/>
        <end position="150"/>
    </location>
</feature>
<feature type="chain" id="PRO_5002371743" description="Myb/SANT-like domain-containing protein" evidence="2">
    <location>
        <begin position="24"/>
        <end position="431"/>
    </location>
</feature>
<sequence>MLFSNSSAALISFFFLPYSVTNSLTHSFIPRETVRIVSVKSQRSRSLPPHTLNPARPHLSPQTIAPPQPVPPLPHALPPIPPPPSHLYSGQIGATAAALDCRHSAVVASAIGPPSSHPSLIPSHPPSLPSRRRRSPPRRPALRRHSSRSPPVLLRVALDLSSTFSVPPPISVAESTSHAWPVSSTPPSISADRCCSPSEAPPPPRADQRVAVPDTSSSTATPSPQALPPLPPSPPRRHRQTLKKICLIWKKNGIVFPEFGCAYEVASTKKPEMEDTSVTDSLARTRVTWSDDDTLILYQYCVEEVEASGELSEESYRLIQQKMCDQRATYGVKNIKQKIINTRKLWAKMRSRDSQDYNLRCRHHLDLLDRLFDQISIEAIEDLQAGRAQSSKDGTTQSDAEIKTCNQVDEVESAAPESKWEKVSLRFAIPV</sequence>
<keyword evidence="2" id="KW-0732">Signal</keyword>
<evidence type="ECO:0008006" key="5">
    <source>
        <dbReference type="Google" id="ProtNLM"/>
    </source>
</evidence>
<reference evidence="3" key="2">
    <citation type="submission" date="2015-06" db="UniProtKB">
        <authorList>
            <consortium name="EnsemblPlants"/>
        </authorList>
    </citation>
    <scope>IDENTIFICATION</scope>
</reference>
<feature type="compositionally biased region" description="Basic residues" evidence="1">
    <location>
        <begin position="130"/>
        <end position="147"/>
    </location>
</feature>
<name>A0A0E0QMK4_ORYRU</name>
<feature type="region of interest" description="Disordered" evidence="1">
    <location>
        <begin position="40"/>
        <end position="89"/>
    </location>
</feature>
<accession>A0A0E0QMK4</accession>
<organism evidence="3 4">
    <name type="scientific">Oryza rufipogon</name>
    <name type="common">Brownbeard rice</name>
    <name type="synonym">Asian wild rice</name>
    <dbReference type="NCBI Taxonomy" id="4529"/>
    <lineage>
        <taxon>Eukaryota</taxon>
        <taxon>Viridiplantae</taxon>
        <taxon>Streptophyta</taxon>
        <taxon>Embryophyta</taxon>
        <taxon>Tracheophyta</taxon>
        <taxon>Spermatophyta</taxon>
        <taxon>Magnoliopsida</taxon>
        <taxon>Liliopsida</taxon>
        <taxon>Poales</taxon>
        <taxon>Poaceae</taxon>
        <taxon>BOP clade</taxon>
        <taxon>Oryzoideae</taxon>
        <taxon>Oryzeae</taxon>
        <taxon>Oryzinae</taxon>
        <taxon>Oryza</taxon>
    </lineage>
</organism>
<dbReference type="AlphaFoldDB" id="A0A0E0QMK4"/>
<proteinExistence type="predicted"/>
<feature type="region of interest" description="Disordered" evidence="1">
    <location>
        <begin position="386"/>
        <end position="409"/>
    </location>
</feature>
<evidence type="ECO:0000313" key="3">
    <source>
        <dbReference type="EnsemblPlants" id="ORUFI08G26660.1"/>
    </source>
</evidence>
<dbReference type="Proteomes" id="UP000008022">
    <property type="component" value="Unassembled WGS sequence"/>
</dbReference>
<feature type="compositionally biased region" description="Pro residues" evidence="1">
    <location>
        <begin position="64"/>
        <end position="85"/>
    </location>
</feature>
<feature type="compositionally biased region" description="Low complexity" evidence="1">
    <location>
        <begin position="113"/>
        <end position="122"/>
    </location>
</feature>
<dbReference type="Gramene" id="ORUFI08G26660.1">
    <property type="protein sequence ID" value="ORUFI08G26660.1"/>
    <property type="gene ID" value="ORUFI08G26660"/>
</dbReference>
<protein>
    <recommendedName>
        <fullName evidence="5">Myb/SANT-like domain-containing protein</fullName>
    </recommendedName>
</protein>
<evidence type="ECO:0000256" key="1">
    <source>
        <dbReference type="SAM" id="MobiDB-lite"/>
    </source>
</evidence>
<feature type="compositionally biased region" description="Pro residues" evidence="1">
    <location>
        <begin position="225"/>
        <end position="234"/>
    </location>
</feature>
<feature type="signal peptide" evidence="2">
    <location>
        <begin position="1"/>
        <end position="23"/>
    </location>
</feature>
<evidence type="ECO:0000313" key="4">
    <source>
        <dbReference type="Proteomes" id="UP000008022"/>
    </source>
</evidence>
<keyword evidence="4" id="KW-1185">Reference proteome</keyword>
<feature type="region of interest" description="Disordered" evidence="1">
    <location>
        <begin position="173"/>
        <end position="238"/>
    </location>
</feature>
<dbReference type="EnsemblPlants" id="ORUFI08G26660.1">
    <property type="protein sequence ID" value="ORUFI08G26660.1"/>
    <property type="gene ID" value="ORUFI08G26660"/>
</dbReference>